<proteinExistence type="predicted"/>
<reference evidence="2" key="1">
    <citation type="submission" date="2023-08" db="EMBL/GenBank/DDBJ databases">
        <title>Black Yeasts Isolated from many extreme environments.</title>
        <authorList>
            <person name="Coleine C."/>
            <person name="Stajich J.E."/>
            <person name="Selbmann L."/>
        </authorList>
    </citation>
    <scope>NUCLEOTIDE SEQUENCE</scope>
    <source>
        <strain evidence="2">CCFEE 5810</strain>
    </source>
</reference>
<dbReference type="InterPro" id="IPR001810">
    <property type="entry name" value="F-box_dom"/>
</dbReference>
<feature type="domain" description="F-box" evidence="1">
    <location>
        <begin position="7"/>
        <end position="46"/>
    </location>
</feature>
<evidence type="ECO:0000259" key="1">
    <source>
        <dbReference type="SMART" id="SM00256"/>
    </source>
</evidence>
<gene>
    <name evidence="2" type="ORF">LTR97_006976</name>
</gene>
<dbReference type="InterPro" id="IPR036047">
    <property type="entry name" value="F-box-like_dom_sf"/>
</dbReference>
<protein>
    <recommendedName>
        <fullName evidence="1">F-box domain-containing protein</fullName>
    </recommendedName>
</protein>
<dbReference type="SUPFAM" id="SSF81383">
    <property type="entry name" value="F-box domain"/>
    <property type="match status" value="1"/>
</dbReference>
<accession>A0AAN7W797</accession>
<dbReference type="Proteomes" id="UP001310594">
    <property type="component" value="Unassembled WGS sequence"/>
</dbReference>
<evidence type="ECO:0000313" key="3">
    <source>
        <dbReference type="Proteomes" id="UP001310594"/>
    </source>
</evidence>
<dbReference type="Gene3D" id="1.20.1280.50">
    <property type="match status" value="1"/>
</dbReference>
<dbReference type="Pfam" id="PF00646">
    <property type="entry name" value="F-box"/>
    <property type="match status" value="1"/>
</dbReference>
<evidence type="ECO:0000313" key="2">
    <source>
        <dbReference type="EMBL" id="KAK5698016.1"/>
    </source>
</evidence>
<name>A0AAN7W797_9PEZI</name>
<organism evidence="2 3">
    <name type="scientific">Elasticomyces elasticus</name>
    <dbReference type="NCBI Taxonomy" id="574655"/>
    <lineage>
        <taxon>Eukaryota</taxon>
        <taxon>Fungi</taxon>
        <taxon>Dikarya</taxon>
        <taxon>Ascomycota</taxon>
        <taxon>Pezizomycotina</taxon>
        <taxon>Dothideomycetes</taxon>
        <taxon>Dothideomycetidae</taxon>
        <taxon>Mycosphaerellales</taxon>
        <taxon>Teratosphaeriaceae</taxon>
        <taxon>Elasticomyces</taxon>
    </lineage>
</organism>
<dbReference type="EMBL" id="JAVRQU010000010">
    <property type="protein sequence ID" value="KAK5698016.1"/>
    <property type="molecule type" value="Genomic_DNA"/>
</dbReference>
<comment type="caution">
    <text evidence="2">The sequence shown here is derived from an EMBL/GenBank/DDBJ whole genome shotgun (WGS) entry which is preliminary data.</text>
</comment>
<sequence>MADVFAIVELLERILLQLPLIDLLLSQRVCKRWHAIIVSSSKIQKALFLTAGTRYDAIPFAKGAQTHCCPSARESLRSARLTLNPLLKATKGRSDLLKLKALLKRIDTSDNSDASLHHMSLTQPPTTISLRHAVIVVPESSEQHYYLYGDPSVQQTVCVKATTMGELADQQKVLVQELKDQTYAVRDDGEEGTWWWDHGEDIEHKVCMPGSVEYSFLLKWSGHLDAHLVPRTEVQRSRD</sequence>
<dbReference type="SMART" id="SM00256">
    <property type="entry name" value="FBOX"/>
    <property type="match status" value="1"/>
</dbReference>
<dbReference type="AlphaFoldDB" id="A0AAN7W797"/>